<name>A0A644TCT2_9ZZZZ</name>
<proteinExistence type="predicted"/>
<gene>
    <name evidence="1" type="ORF">SDC9_10234</name>
</gene>
<organism evidence="1">
    <name type="scientific">bioreactor metagenome</name>
    <dbReference type="NCBI Taxonomy" id="1076179"/>
    <lineage>
        <taxon>unclassified sequences</taxon>
        <taxon>metagenomes</taxon>
        <taxon>ecological metagenomes</taxon>
    </lineage>
</organism>
<protein>
    <recommendedName>
        <fullName evidence="2">DUF4015 domain-containing protein</fullName>
    </recommendedName>
</protein>
<evidence type="ECO:0008006" key="2">
    <source>
        <dbReference type="Google" id="ProtNLM"/>
    </source>
</evidence>
<sequence>MYANAARKSKKIAIQLMIGPGQMEKFSENEIVERLDFSLEALEPDELILSIHEDYGDLARKIVEHCGGKNVNVSLWTMVFADRAASLSRLPLVRDFKGREGYGAIAAWNGMGKGDEKFLFCCPSAMLDDDKGILRAVEAAQEIGAQGVFLDRIRYPSPANGLEYLGACSCSACTKAFYRDNGMDWPDLVREMVNWAAYGREGAVKFRDAHKPAREFRAKMVATAVSRYSEAVHGAGLRVGLDLLAPALSDIVGQDYALLSRNADFIKPMLYCKASAPAGLPLEFRLLMEGLSRSGVETSRARQFVAELSGIEDEHLKAVQLGGSFPASLAASQMSRAKREADGRNDHRADVYAGIELVDHEDYETKINEAARDAYLEALSRENIALCWNILYIPRNHIMAVAKLRKDFQ</sequence>
<evidence type="ECO:0000313" key="1">
    <source>
        <dbReference type="EMBL" id="MPL64579.1"/>
    </source>
</evidence>
<reference evidence="1" key="1">
    <citation type="submission" date="2019-08" db="EMBL/GenBank/DDBJ databases">
        <authorList>
            <person name="Kucharzyk K."/>
            <person name="Murdoch R.W."/>
            <person name="Higgins S."/>
            <person name="Loffler F."/>
        </authorList>
    </citation>
    <scope>NUCLEOTIDE SEQUENCE</scope>
</reference>
<dbReference type="EMBL" id="VSSQ01000025">
    <property type="protein sequence ID" value="MPL64579.1"/>
    <property type="molecule type" value="Genomic_DNA"/>
</dbReference>
<dbReference type="AlphaFoldDB" id="A0A644TCT2"/>
<accession>A0A644TCT2</accession>
<comment type="caution">
    <text evidence="1">The sequence shown here is derived from an EMBL/GenBank/DDBJ whole genome shotgun (WGS) entry which is preliminary data.</text>
</comment>